<dbReference type="GO" id="GO:0000118">
    <property type="term" value="C:histone deacetylase complex"/>
    <property type="evidence" value="ECO:0007669"/>
    <property type="project" value="TreeGrafter"/>
</dbReference>
<feature type="domain" description="WRC" evidence="7">
    <location>
        <begin position="7"/>
        <end position="51"/>
    </location>
</feature>
<feature type="region of interest" description="Disordered" evidence="6">
    <location>
        <begin position="38"/>
        <end position="68"/>
    </location>
</feature>
<name>A0A9Q1K1T8_9CARY</name>
<dbReference type="GO" id="GO:0046872">
    <property type="term" value="F:metal ion binding"/>
    <property type="evidence" value="ECO:0007669"/>
    <property type="project" value="UniProtKB-KW"/>
</dbReference>
<dbReference type="GO" id="GO:0003712">
    <property type="term" value="F:transcription coregulator activity"/>
    <property type="evidence" value="ECO:0007669"/>
    <property type="project" value="TreeGrafter"/>
</dbReference>
<keyword evidence="4" id="KW-0539">Nucleus</keyword>
<dbReference type="GO" id="GO:0032454">
    <property type="term" value="F:histone H3K9 demethylase activity"/>
    <property type="evidence" value="ECO:0007669"/>
    <property type="project" value="InterPro"/>
</dbReference>
<comment type="caution">
    <text evidence="5">Lacks conserved residue(s) required for the propagation of feature annotation.</text>
</comment>
<comment type="subcellular location">
    <subcellularLocation>
        <location evidence="1">Nucleus</location>
    </subcellularLocation>
</comment>
<evidence type="ECO:0000256" key="3">
    <source>
        <dbReference type="ARBA" id="ARBA00022723"/>
    </source>
</evidence>
<dbReference type="InterPro" id="IPR014977">
    <property type="entry name" value="WRC_dom"/>
</dbReference>
<protein>
    <recommendedName>
        <fullName evidence="7">WRC domain-containing protein</fullName>
    </recommendedName>
</protein>
<feature type="compositionally biased region" description="Basic and acidic residues" evidence="6">
    <location>
        <begin position="1180"/>
        <end position="1192"/>
    </location>
</feature>
<dbReference type="SMART" id="SM00558">
    <property type="entry name" value="JmjC"/>
    <property type="match status" value="1"/>
</dbReference>
<feature type="domain" description="WRC" evidence="7">
    <location>
        <begin position="384"/>
        <end position="428"/>
    </location>
</feature>
<keyword evidence="9" id="KW-1185">Reference proteome</keyword>
<evidence type="ECO:0000313" key="8">
    <source>
        <dbReference type="EMBL" id="KAJ8434890.1"/>
    </source>
</evidence>
<evidence type="ECO:0000256" key="6">
    <source>
        <dbReference type="SAM" id="MobiDB-lite"/>
    </source>
</evidence>
<sequence>MEGEEPLPDDLRCKRTDGRDWRCKRRVVDGKSFCEAHLYRGQKKRPSSPNPNPNSNSDSKPTPRLRIRVRVKPEPVDDAPAPVSVPVPEHLRCHRNDGRSWRCKRQVVEGQMFCEMHCPQKRPRMPEERENGTGSPSPVPENRRCARNNGKDWRCRREALEGHSFCEIHLNRTKNKDKVKEKRIATPLLENEEPSPFPESLRCTRNDGRDWRCKRRVVDGQNLCEAHFKKLKIKGPSSEDVEKERQKSGPSPKKRRRVFPPVPENLRCTLIDGRGRCQRRAIEGGTLCEVHLKRAEKCQSNKKLNVAIIKPEPDTEPELESVSVKEKGKDKQQEKEKEKEEEEKEKEKVKEKAKKKEKGKEKKEEKGEEKEKENERGTPLVEGEGDDLRCKRTDGRGWRCKMKVLEGKTLCEIHYEQGRLRQMKVTVPESMKIKRGEGGEEKIEKKLKKKRELEVLENSSDKGMKRMKADLIRVFLRREIIERSKKGEKGCESSGEVTRDLPYGLMAIPPAPSTQFLDNAESLGVKVGVQCYKPTVNRRFRSKNIEPPPISSLKVVPYVGNLGKVKNNGRRKCHWCRRSDMLLCNFSIATFMPKCQSVKLECVSGREPHSTTVVWTIELCVLIYCWSSHNPASPIFVLPIWGFCIRCSDPQEVKRRCPVCRGSCDCKFCRTTKSKNMGPKEIVKEQYTGSKLQQLQYLINFLLPILVQINQVQSVEMEKEAKFKGFYHTIADIDVIDSYVINNCKSPILDFHRSCLNCSYNLCLSCCREYSQGGLLRGHGNVNIRTKTHLPGLKSCSEKIQNCSSAPSTENADLASSASLAISAACLQISCPPLELGGCNNSMLDLRCIFPLNWTKELEISATEMVSECDFLQTRDDSVQCSLCASLSEADKSKELLEASRRKDSEDNFLYCPCASDDHDIVLAHFQRHWQKGHPVKVHKLLRDGSNLSWDPLNMFSCYLEKAIGNCENVKEAENANHSDWYDVEIGIKESFTRSLGKGCTRKRRETLKLKANLSSALSRKLFESHYAGIICALPLQEYTNPRTGLLNLAGKLPEDFPASKIGPHLCISCGSREEIARGELVTNLCYNSYDVVNVLVHADGSPCSTELLSKIKKLMKHSGTNNQEGHCLQSSESEGTRMHSEILLGAGGQDRVLERNSLSQGVTGSCSVAANDPSGANIGDDKSPAKVHGSDTDSDASMVCSGARHSPEKSIDQMSHLDRMESTSLSDIRHPSNPCGAEWDVFRRQDIPKLLEYIAKHMDEFNYNCDLQKNVVHPIFDGSFYLDATHKLRLKEEFGGVVVGFVSPENASECIKLMDEIRVLPNDHKAKQEKLEVEKMTICSVDEAIKEMYRLKNEVRNHPSLP</sequence>
<feature type="domain" description="WRC" evidence="7">
    <location>
        <begin position="262"/>
        <end position="305"/>
    </location>
</feature>
<evidence type="ECO:0000313" key="9">
    <source>
        <dbReference type="Proteomes" id="UP001153076"/>
    </source>
</evidence>
<dbReference type="PANTHER" id="PTHR12549:SF42">
    <property type="entry name" value="LYSINE-SPECIFIC DEMETHYLASE JMJ28"/>
    <property type="match status" value="1"/>
</dbReference>
<feature type="region of interest" description="Disordered" evidence="6">
    <location>
        <begin position="235"/>
        <end position="261"/>
    </location>
</feature>
<dbReference type="EMBL" id="JAKOGI010000446">
    <property type="protein sequence ID" value="KAJ8434890.1"/>
    <property type="molecule type" value="Genomic_DNA"/>
</dbReference>
<dbReference type="InterPro" id="IPR003347">
    <property type="entry name" value="JmjC_dom"/>
</dbReference>
<dbReference type="GO" id="GO:0031490">
    <property type="term" value="F:chromatin DNA binding"/>
    <property type="evidence" value="ECO:0007669"/>
    <property type="project" value="TreeGrafter"/>
</dbReference>
<dbReference type="PANTHER" id="PTHR12549">
    <property type="entry name" value="JMJC DOMAIN-CONTAINING HISTONE DEMETHYLATION PROTEIN"/>
    <property type="match status" value="1"/>
</dbReference>
<dbReference type="Proteomes" id="UP001153076">
    <property type="component" value="Unassembled WGS sequence"/>
</dbReference>
<evidence type="ECO:0000259" key="7">
    <source>
        <dbReference type="PROSITE" id="PS51667"/>
    </source>
</evidence>
<feature type="region of interest" description="Disordered" evidence="6">
    <location>
        <begin position="1164"/>
        <end position="1210"/>
    </location>
</feature>
<proteinExistence type="inferred from homology"/>
<feature type="compositionally biased region" description="Basic and acidic residues" evidence="6">
    <location>
        <begin position="323"/>
        <end position="338"/>
    </location>
</feature>
<dbReference type="InterPro" id="IPR045109">
    <property type="entry name" value="LSDs-like"/>
</dbReference>
<feature type="domain" description="WRC" evidence="7">
    <location>
        <begin position="87"/>
        <end position="131"/>
    </location>
</feature>
<dbReference type="PROSITE" id="PS51667">
    <property type="entry name" value="WRC"/>
    <property type="match status" value="6"/>
</dbReference>
<evidence type="ECO:0000256" key="1">
    <source>
        <dbReference type="ARBA" id="ARBA00004123"/>
    </source>
</evidence>
<keyword evidence="3" id="KW-0479">Metal-binding</keyword>
<comment type="similarity">
    <text evidence="2">Belongs to the JARID1 histone demethylase family.</text>
</comment>
<dbReference type="GO" id="GO:0006357">
    <property type="term" value="P:regulation of transcription by RNA polymerase II"/>
    <property type="evidence" value="ECO:0007669"/>
    <property type="project" value="TreeGrafter"/>
</dbReference>
<dbReference type="Pfam" id="PF08879">
    <property type="entry name" value="WRC"/>
    <property type="match status" value="5"/>
</dbReference>
<evidence type="ECO:0000256" key="2">
    <source>
        <dbReference type="ARBA" id="ARBA00006801"/>
    </source>
</evidence>
<feature type="region of interest" description="Disordered" evidence="6">
    <location>
        <begin position="309"/>
        <end position="388"/>
    </location>
</feature>
<feature type="domain" description="WRC" evidence="7">
    <location>
        <begin position="197"/>
        <end position="241"/>
    </location>
</feature>
<dbReference type="OrthoDB" id="1667110at2759"/>
<comment type="caution">
    <text evidence="8">The sequence shown here is derived from an EMBL/GenBank/DDBJ whole genome shotgun (WGS) entry which is preliminary data.</text>
</comment>
<feature type="compositionally biased region" description="Basic and acidic residues" evidence="6">
    <location>
        <begin position="358"/>
        <end position="376"/>
    </location>
</feature>
<reference evidence="8" key="1">
    <citation type="submission" date="2022-04" db="EMBL/GenBank/DDBJ databases">
        <title>Carnegiea gigantea Genome sequencing and assembly v2.</title>
        <authorList>
            <person name="Copetti D."/>
            <person name="Sanderson M.J."/>
            <person name="Burquez A."/>
            <person name="Wojciechowski M.F."/>
        </authorList>
    </citation>
    <scope>NUCLEOTIDE SEQUENCE</scope>
    <source>
        <strain evidence="8">SGP5-SGP5p</strain>
        <tissue evidence="8">Aerial part</tissue>
    </source>
</reference>
<evidence type="ECO:0000256" key="4">
    <source>
        <dbReference type="ARBA" id="ARBA00023242"/>
    </source>
</evidence>
<accession>A0A9Q1K1T8</accession>
<evidence type="ECO:0000256" key="5">
    <source>
        <dbReference type="PROSITE-ProRule" id="PRU01002"/>
    </source>
</evidence>
<dbReference type="GO" id="GO:0000785">
    <property type="term" value="C:chromatin"/>
    <property type="evidence" value="ECO:0007669"/>
    <property type="project" value="TreeGrafter"/>
</dbReference>
<feature type="domain" description="WRC" evidence="7">
    <location>
        <begin position="139"/>
        <end position="183"/>
    </location>
</feature>
<dbReference type="Gene3D" id="2.60.120.650">
    <property type="entry name" value="Cupin"/>
    <property type="match status" value="1"/>
</dbReference>
<feature type="region of interest" description="Disordered" evidence="6">
    <location>
        <begin position="122"/>
        <end position="147"/>
    </location>
</feature>
<gene>
    <name evidence="8" type="ORF">Cgig2_003329</name>
</gene>
<organism evidence="8 9">
    <name type="scientific">Carnegiea gigantea</name>
    <dbReference type="NCBI Taxonomy" id="171969"/>
    <lineage>
        <taxon>Eukaryota</taxon>
        <taxon>Viridiplantae</taxon>
        <taxon>Streptophyta</taxon>
        <taxon>Embryophyta</taxon>
        <taxon>Tracheophyta</taxon>
        <taxon>Spermatophyta</taxon>
        <taxon>Magnoliopsida</taxon>
        <taxon>eudicotyledons</taxon>
        <taxon>Gunneridae</taxon>
        <taxon>Pentapetalae</taxon>
        <taxon>Caryophyllales</taxon>
        <taxon>Cactineae</taxon>
        <taxon>Cactaceae</taxon>
        <taxon>Cactoideae</taxon>
        <taxon>Echinocereeae</taxon>
        <taxon>Carnegiea</taxon>
    </lineage>
</organism>